<evidence type="ECO:0000259" key="6">
    <source>
        <dbReference type="Pfam" id="PF02631"/>
    </source>
</evidence>
<dbReference type="Pfam" id="PF02631">
    <property type="entry name" value="RecX_HTH2"/>
    <property type="match status" value="1"/>
</dbReference>
<comment type="subcellular location">
    <subcellularLocation>
        <location evidence="1 5">Cytoplasm</location>
    </subcellularLocation>
</comment>
<comment type="caution">
    <text evidence="8">The sequence shown here is derived from an EMBL/GenBank/DDBJ whole genome shotgun (WGS) entry which is preliminary data.</text>
</comment>
<evidence type="ECO:0000256" key="2">
    <source>
        <dbReference type="ARBA" id="ARBA00009695"/>
    </source>
</evidence>
<protein>
    <recommendedName>
        <fullName evidence="3 5">Regulatory protein RecX</fullName>
    </recommendedName>
</protein>
<dbReference type="HAMAP" id="MF_01114">
    <property type="entry name" value="RecX"/>
    <property type="match status" value="1"/>
</dbReference>
<dbReference type="InterPro" id="IPR053926">
    <property type="entry name" value="RecX_HTH_1st"/>
</dbReference>
<name>A0ABT1Y4W8_9FIRM</name>
<dbReference type="Pfam" id="PF21982">
    <property type="entry name" value="RecX_HTH1"/>
    <property type="match status" value="1"/>
</dbReference>
<sequence>MMMKKINNNKTKNSCSLMARALKLLTIRPRSIEELRTLLLEREYPLEEINQAISQLIQLKYLDDISFIESWCYYRQHITPKGRWLVRKELAAKGVSPFDLEEHFDAFYSEEDEKKCLLHLIEKKSIKGILEQSKNIEKEHQKVVAQLVRKGFKLHHILEMLDRFQAINLDIYPEK</sequence>
<dbReference type="PANTHER" id="PTHR33602">
    <property type="entry name" value="REGULATORY PROTEIN RECX FAMILY PROTEIN"/>
    <property type="match status" value="1"/>
</dbReference>
<dbReference type="EMBL" id="JANPWE010000004">
    <property type="protein sequence ID" value="MCR6545922.1"/>
    <property type="molecule type" value="Genomic_DNA"/>
</dbReference>
<evidence type="ECO:0000313" key="8">
    <source>
        <dbReference type="EMBL" id="MCR6545922.1"/>
    </source>
</evidence>
<dbReference type="InterPro" id="IPR036388">
    <property type="entry name" value="WH-like_DNA-bd_sf"/>
</dbReference>
<keyword evidence="4 5" id="KW-0963">Cytoplasm</keyword>
<evidence type="ECO:0000256" key="5">
    <source>
        <dbReference type="HAMAP-Rule" id="MF_01114"/>
    </source>
</evidence>
<dbReference type="InterPro" id="IPR053924">
    <property type="entry name" value="RecX_HTH_2nd"/>
</dbReference>
<reference evidence="8 9" key="1">
    <citation type="submission" date="2022-08" db="EMBL/GenBank/DDBJ databases">
        <title>Proteogenomics of the novel Dehalobacterium formicoaceticum strain EZ94 highlights a key role of methyltransferases during anaerobic dichloromethane degradation.</title>
        <authorList>
            <person name="Wasmund K."/>
        </authorList>
    </citation>
    <scope>NUCLEOTIDE SEQUENCE [LARGE SCALE GENOMIC DNA]</scope>
    <source>
        <strain evidence="8 9">EZ94</strain>
    </source>
</reference>
<feature type="domain" description="RecX second three-helical" evidence="6">
    <location>
        <begin position="63"/>
        <end position="101"/>
    </location>
</feature>
<evidence type="ECO:0000256" key="3">
    <source>
        <dbReference type="ARBA" id="ARBA00018111"/>
    </source>
</evidence>
<comment type="similarity">
    <text evidence="2 5">Belongs to the RecX family.</text>
</comment>
<dbReference type="RefSeq" id="WP_089611283.1">
    <property type="nucleotide sequence ID" value="NZ_CP022121.1"/>
</dbReference>
<feature type="domain" description="RecX first three-helical" evidence="7">
    <location>
        <begin position="19"/>
        <end position="56"/>
    </location>
</feature>
<accession>A0ABT1Y4W8</accession>
<dbReference type="PANTHER" id="PTHR33602:SF1">
    <property type="entry name" value="REGULATORY PROTEIN RECX FAMILY PROTEIN"/>
    <property type="match status" value="1"/>
</dbReference>
<evidence type="ECO:0000256" key="4">
    <source>
        <dbReference type="ARBA" id="ARBA00022490"/>
    </source>
</evidence>
<keyword evidence="9" id="KW-1185">Reference proteome</keyword>
<proteinExistence type="inferred from homology"/>
<dbReference type="InterPro" id="IPR003783">
    <property type="entry name" value="Regulatory_RecX"/>
</dbReference>
<comment type="function">
    <text evidence="5">Modulates RecA activity.</text>
</comment>
<dbReference type="Proteomes" id="UP001524944">
    <property type="component" value="Unassembled WGS sequence"/>
</dbReference>
<dbReference type="Gene3D" id="1.10.10.10">
    <property type="entry name" value="Winged helix-like DNA-binding domain superfamily/Winged helix DNA-binding domain"/>
    <property type="match status" value="2"/>
</dbReference>
<evidence type="ECO:0000259" key="7">
    <source>
        <dbReference type="Pfam" id="PF21982"/>
    </source>
</evidence>
<evidence type="ECO:0000313" key="9">
    <source>
        <dbReference type="Proteomes" id="UP001524944"/>
    </source>
</evidence>
<gene>
    <name evidence="5" type="primary">recX</name>
    <name evidence="8" type="ORF">NVS47_10430</name>
</gene>
<organism evidence="8 9">
    <name type="scientific">Dehalobacterium formicoaceticum</name>
    <dbReference type="NCBI Taxonomy" id="51515"/>
    <lineage>
        <taxon>Bacteria</taxon>
        <taxon>Bacillati</taxon>
        <taxon>Bacillota</taxon>
        <taxon>Clostridia</taxon>
        <taxon>Eubacteriales</taxon>
        <taxon>Peptococcaceae</taxon>
        <taxon>Dehalobacterium</taxon>
    </lineage>
</organism>
<evidence type="ECO:0000256" key="1">
    <source>
        <dbReference type="ARBA" id="ARBA00004496"/>
    </source>
</evidence>